<keyword evidence="1" id="KW-0540">Nuclease</keyword>
<evidence type="ECO:0000313" key="2">
    <source>
        <dbReference type="Proteomes" id="UP001432251"/>
    </source>
</evidence>
<keyword evidence="1" id="KW-0378">Hydrolase</keyword>
<evidence type="ECO:0000313" key="1">
    <source>
        <dbReference type="EMBL" id="WWQ63065.1"/>
    </source>
</evidence>
<accession>A0ACD5A768</accession>
<keyword evidence="1" id="KW-0255">Endonuclease</keyword>
<dbReference type="EMBL" id="CP146022">
    <property type="protein sequence ID" value="WWQ63065.1"/>
    <property type="molecule type" value="Genomic_DNA"/>
</dbReference>
<proteinExistence type="predicted"/>
<gene>
    <name evidence="1" type="ORF">V2W30_06690</name>
</gene>
<dbReference type="Proteomes" id="UP001432251">
    <property type="component" value="Chromosome"/>
</dbReference>
<keyword evidence="2" id="KW-1185">Reference proteome</keyword>
<protein>
    <submittedName>
        <fullName evidence="1">HNH endonuclease family protein</fullName>
    </submittedName>
</protein>
<sequence length="239" mass="26182">MGAPHATHIAGALLVMAVAACTPPQLDRAAPRSTGSTAPPRALAGKGFPPDAATARDQLAALTVARGKNWQTYRRSAFGDGWSDDVDAPGGRNGCDTRDDVLRRDLSDLREGDRNPCVVISGTLHDPYTGKDLPYSYRRASQIQSDHVVALGAAWRAGAWAWTPRKRLTYANDLDVLLAADKTANYEKSSWTPDRWKPPNRGFWCEYGRRWTGIKHKYALTVTAPEKLALQDLLATCPR</sequence>
<name>A0ACD5A768_9ACTN</name>
<organism evidence="1 2">
    <name type="scientific">Streptomyces citrinus</name>
    <dbReference type="NCBI Taxonomy" id="3118173"/>
    <lineage>
        <taxon>Bacteria</taxon>
        <taxon>Bacillati</taxon>
        <taxon>Actinomycetota</taxon>
        <taxon>Actinomycetes</taxon>
        <taxon>Kitasatosporales</taxon>
        <taxon>Streptomycetaceae</taxon>
        <taxon>Streptomyces</taxon>
    </lineage>
</organism>
<reference evidence="1" key="1">
    <citation type="journal article" date="2025" name="Int. J. Syst. Evol. Microbiol.">
        <title>Streptomyces citrinus sp. nov., with yellow diffusible pigment.</title>
        <authorList>
            <person name="He Y."/>
            <person name="Yang E."/>
            <person name="Xu J."/>
            <person name="Sun Y."/>
            <person name="Sun L."/>
        </authorList>
    </citation>
    <scope>NUCLEOTIDE SEQUENCE</scope>
    <source>
        <strain evidence="1">Q6</strain>
    </source>
</reference>